<dbReference type="CDD" id="cd05262">
    <property type="entry name" value="SDR_a7"/>
    <property type="match status" value="1"/>
</dbReference>
<name>A0A9P0QRE0_9ASCO</name>
<protein>
    <recommendedName>
        <fullName evidence="1">NAD-dependent epimerase/dehydratase domain-containing protein</fullName>
    </recommendedName>
</protein>
<dbReference type="Pfam" id="PF01370">
    <property type="entry name" value="Epimerase"/>
    <property type="match status" value="1"/>
</dbReference>
<dbReference type="PANTHER" id="PTHR48079">
    <property type="entry name" value="PROTEIN YEEZ"/>
    <property type="match status" value="1"/>
</dbReference>
<evidence type="ECO:0000259" key="1">
    <source>
        <dbReference type="Pfam" id="PF01370"/>
    </source>
</evidence>
<gene>
    <name evidence="2" type="ORF">CLIB1423_11S01728</name>
</gene>
<accession>A0A9P0QRE0</accession>
<comment type="caution">
    <text evidence="2">The sequence shown here is derived from an EMBL/GenBank/DDBJ whole genome shotgun (WGS) entry which is preliminary data.</text>
</comment>
<dbReference type="InterPro" id="IPR001509">
    <property type="entry name" value="Epimerase_deHydtase"/>
</dbReference>
<organism evidence="2 3">
    <name type="scientific">[Candida] railenensis</name>
    <dbReference type="NCBI Taxonomy" id="45579"/>
    <lineage>
        <taxon>Eukaryota</taxon>
        <taxon>Fungi</taxon>
        <taxon>Dikarya</taxon>
        <taxon>Ascomycota</taxon>
        <taxon>Saccharomycotina</taxon>
        <taxon>Pichiomycetes</taxon>
        <taxon>Debaryomycetaceae</taxon>
        <taxon>Kurtzmaniella</taxon>
    </lineage>
</organism>
<dbReference type="PANTHER" id="PTHR48079:SF9">
    <property type="entry name" value="PUTATIVE-RELATED"/>
    <property type="match status" value="1"/>
</dbReference>
<dbReference type="Proteomes" id="UP000837801">
    <property type="component" value="Unassembled WGS sequence"/>
</dbReference>
<dbReference type="GO" id="GO:0005737">
    <property type="term" value="C:cytoplasm"/>
    <property type="evidence" value="ECO:0007669"/>
    <property type="project" value="TreeGrafter"/>
</dbReference>
<dbReference type="Gene3D" id="3.40.50.720">
    <property type="entry name" value="NAD(P)-binding Rossmann-like Domain"/>
    <property type="match status" value="1"/>
</dbReference>
<sequence length="301" mass="32794">MKVFITGASGFIGTQVVHELLAAGHEVVALARSDVAQAKVEKISSKVAVLRGDLTDVDILKKGASESDGVVHLGFVQNFSKFEECCQIDYKATIAMLDVLEGTDKPFIYTSGTIKLDGKVTIETDQRDPKEPSTRGKTETLALGYKDRGVRVTTVRLPLVHGEGDHGFVPLIFGITRTKGFSAYIEEGSNKFPAVHVNDAAVLYRLVLEKGQAGHAYHAAAEGILTAKDFAEAIGKSLNVPVESITQDKVMGHFGFLGIFFGFDQPTSSEITREELQWDPKGVTLFEDINTDFYRNSTSTF</sequence>
<dbReference type="EMBL" id="CAKXYY010000011">
    <property type="protein sequence ID" value="CAH2353528.1"/>
    <property type="molecule type" value="Genomic_DNA"/>
</dbReference>
<feature type="domain" description="NAD-dependent epimerase/dehydratase" evidence="1">
    <location>
        <begin position="3"/>
        <end position="218"/>
    </location>
</feature>
<proteinExistence type="predicted"/>
<reference evidence="2" key="1">
    <citation type="submission" date="2022-03" db="EMBL/GenBank/DDBJ databases">
        <authorList>
            <person name="Legras J.-L."/>
            <person name="Devillers H."/>
            <person name="Grondin C."/>
        </authorList>
    </citation>
    <scope>NUCLEOTIDE SEQUENCE</scope>
    <source>
        <strain evidence="2">CLIB 1423</strain>
    </source>
</reference>
<dbReference type="SUPFAM" id="SSF51735">
    <property type="entry name" value="NAD(P)-binding Rossmann-fold domains"/>
    <property type="match status" value="1"/>
</dbReference>
<dbReference type="OrthoDB" id="10262413at2759"/>
<dbReference type="InterPro" id="IPR036291">
    <property type="entry name" value="NAD(P)-bd_dom_sf"/>
</dbReference>
<dbReference type="InterPro" id="IPR051783">
    <property type="entry name" value="NAD(P)-dependent_oxidoreduct"/>
</dbReference>
<dbReference type="AlphaFoldDB" id="A0A9P0QRE0"/>
<evidence type="ECO:0000313" key="2">
    <source>
        <dbReference type="EMBL" id="CAH2353528.1"/>
    </source>
</evidence>
<dbReference type="GO" id="GO:0004029">
    <property type="term" value="F:aldehyde dehydrogenase (NAD+) activity"/>
    <property type="evidence" value="ECO:0007669"/>
    <property type="project" value="TreeGrafter"/>
</dbReference>
<keyword evidence="3" id="KW-1185">Reference proteome</keyword>
<evidence type="ECO:0000313" key="3">
    <source>
        <dbReference type="Proteomes" id="UP000837801"/>
    </source>
</evidence>